<dbReference type="RefSeq" id="WP_139607659.1">
    <property type="nucleotide sequence ID" value="NZ_VDCQ01000106.1"/>
</dbReference>
<dbReference type="Proteomes" id="UP000307943">
    <property type="component" value="Unassembled WGS sequence"/>
</dbReference>
<evidence type="ECO:0000313" key="3">
    <source>
        <dbReference type="EMBL" id="TNJ56704.1"/>
    </source>
</evidence>
<keyword evidence="1" id="KW-0812">Transmembrane</keyword>
<dbReference type="InterPro" id="IPR025508">
    <property type="entry name" value="DUF4395"/>
</dbReference>
<dbReference type="EMBL" id="VDCQ01000106">
    <property type="protein sequence ID" value="TNJ56704.1"/>
    <property type="molecule type" value="Genomic_DNA"/>
</dbReference>
<keyword evidence="1" id="KW-0472">Membrane</keyword>
<feature type="transmembrane region" description="Helical" evidence="1">
    <location>
        <begin position="103"/>
        <end position="127"/>
    </location>
</feature>
<dbReference type="PIRSF" id="PIRSF030042">
    <property type="entry name" value="UCP030042"/>
    <property type="match status" value="1"/>
</dbReference>
<keyword evidence="1" id="KW-1133">Transmembrane helix</keyword>
<dbReference type="OrthoDB" id="2376580at2"/>
<keyword evidence="4" id="KW-1185">Reference proteome</keyword>
<reference evidence="3 4" key="1">
    <citation type="submission" date="2019-05" db="EMBL/GenBank/DDBJ databases">
        <title>We sequenced the genome of Paenibacillus hemerocallicola KCTC 33185 for further insight into its adaptation and study the phylogeny of Paenibacillus.</title>
        <authorList>
            <person name="Narsing Rao M.P."/>
        </authorList>
    </citation>
    <scope>NUCLEOTIDE SEQUENCE [LARGE SCALE GENOMIC DNA]</scope>
    <source>
        <strain evidence="3 4">KCTC 33185</strain>
    </source>
</reference>
<accession>A0A5C4SVM6</accession>
<feature type="domain" description="DUF4395" evidence="2">
    <location>
        <begin position="8"/>
        <end position="133"/>
    </location>
</feature>
<protein>
    <submittedName>
        <fullName evidence="3">DUF4395 domain-containing protein</fullName>
    </submittedName>
</protein>
<organism evidence="3 4">
    <name type="scientific">Paenibacillus hemerocallicola</name>
    <dbReference type="NCBI Taxonomy" id="1172614"/>
    <lineage>
        <taxon>Bacteria</taxon>
        <taxon>Bacillati</taxon>
        <taxon>Bacillota</taxon>
        <taxon>Bacilli</taxon>
        <taxon>Bacillales</taxon>
        <taxon>Paenibacillaceae</taxon>
        <taxon>Paenibacillus</taxon>
    </lineage>
</organism>
<sequence>MGNVPDSIPRPLVRANQWVIVISVILVWITGVYWILAIPLLAGAMGVFFDFNPIMRFAKLFLRKPMTAYIPEEKAGQKFNQLMAVSFLLLALIGYSFEWPVVAYLFSAMVGIAAFVAILGFCVGCFIRFQWLRYRQRHS</sequence>
<evidence type="ECO:0000259" key="2">
    <source>
        <dbReference type="Pfam" id="PF14340"/>
    </source>
</evidence>
<proteinExistence type="predicted"/>
<evidence type="ECO:0000256" key="1">
    <source>
        <dbReference type="SAM" id="Phobius"/>
    </source>
</evidence>
<feature type="transmembrane region" description="Helical" evidence="1">
    <location>
        <begin position="20"/>
        <end position="49"/>
    </location>
</feature>
<dbReference type="AlphaFoldDB" id="A0A5C4SVM6"/>
<dbReference type="Pfam" id="PF14340">
    <property type="entry name" value="DUF4395"/>
    <property type="match status" value="1"/>
</dbReference>
<comment type="caution">
    <text evidence="3">The sequence shown here is derived from an EMBL/GenBank/DDBJ whole genome shotgun (WGS) entry which is preliminary data.</text>
</comment>
<name>A0A5C4SVM6_9BACL</name>
<feature type="transmembrane region" description="Helical" evidence="1">
    <location>
        <begin position="79"/>
        <end position="97"/>
    </location>
</feature>
<dbReference type="InterPro" id="IPR016942">
    <property type="entry name" value="UCP030042"/>
</dbReference>
<evidence type="ECO:0000313" key="4">
    <source>
        <dbReference type="Proteomes" id="UP000307943"/>
    </source>
</evidence>
<gene>
    <name evidence="3" type="ORF">FE784_38785</name>
</gene>